<dbReference type="EMBL" id="CDMY01000084">
    <property type="protein sequence ID" value="CEL92485.1"/>
    <property type="molecule type" value="Genomic_DNA"/>
</dbReference>
<dbReference type="InParanoid" id="A0A0G4EAN6"/>
<dbReference type="Proteomes" id="UP000041254">
    <property type="component" value="Unassembled WGS sequence"/>
</dbReference>
<name>A0A0G4EAN6_VITBC</name>
<dbReference type="AlphaFoldDB" id="A0A0G4EAN6"/>
<feature type="region of interest" description="Disordered" evidence="1">
    <location>
        <begin position="89"/>
        <end position="120"/>
    </location>
</feature>
<evidence type="ECO:0000313" key="3">
    <source>
        <dbReference type="Proteomes" id="UP000041254"/>
    </source>
</evidence>
<protein>
    <submittedName>
        <fullName evidence="2">Uncharacterized protein</fullName>
    </submittedName>
</protein>
<reference evidence="2 3" key="1">
    <citation type="submission" date="2014-11" db="EMBL/GenBank/DDBJ databases">
        <authorList>
            <person name="Zhu J."/>
            <person name="Qi W."/>
            <person name="Song R."/>
        </authorList>
    </citation>
    <scope>NUCLEOTIDE SEQUENCE [LARGE SCALE GENOMIC DNA]</scope>
</reference>
<keyword evidence="3" id="KW-1185">Reference proteome</keyword>
<proteinExistence type="predicted"/>
<dbReference type="VEuPathDB" id="CryptoDB:Vbra_23385"/>
<evidence type="ECO:0000313" key="2">
    <source>
        <dbReference type="EMBL" id="CEL92485.1"/>
    </source>
</evidence>
<sequence length="184" mass="20846">MNRHVKNTHDPIADILCRMRMVRMQQLLGKTVRCYEVFFDYPEHTPDSGLLTIECRLYSSSRIMEAGGNFRAAEVTYGLCPVPTERDIADEEEQENEGEEIKSGGGANTTTSTTETPSMVPNGTVLVHVFSHSAAFGAAGQAVYGSWADGGYKNLMWHEEQPSVRRKRKRKYGLARERLKFRRR</sequence>
<evidence type="ECO:0000256" key="1">
    <source>
        <dbReference type="SAM" id="MobiDB-lite"/>
    </source>
</evidence>
<feature type="compositionally biased region" description="Acidic residues" evidence="1">
    <location>
        <begin position="89"/>
        <end position="98"/>
    </location>
</feature>
<accession>A0A0G4EAN6</accession>
<gene>
    <name evidence="2" type="ORF">Vbra_23385</name>
</gene>
<organism evidence="2 3">
    <name type="scientific">Vitrella brassicaformis (strain CCMP3155)</name>
    <dbReference type="NCBI Taxonomy" id="1169540"/>
    <lineage>
        <taxon>Eukaryota</taxon>
        <taxon>Sar</taxon>
        <taxon>Alveolata</taxon>
        <taxon>Colpodellida</taxon>
        <taxon>Vitrellaceae</taxon>
        <taxon>Vitrella</taxon>
    </lineage>
</organism>